<protein>
    <submittedName>
        <fullName evidence="2">Retrovirus-related Pol polyprotein from transposon 412</fullName>
    </submittedName>
</protein>
<dbReference type="CDD" id="cd09274">
    <property type="entry name" value="RNase_HI_RT_Ty3"/>
    <property type="match status" value="1"/>
</dbReference>
<dbReference type="Gene3D" id="3.10.10.10">
    <property type="entry name" value="HIV Type 1 Reverse Transcriptase, subunit A, domain 1"/>
    <property type="match status" value="1"/>
</dbReference>
<evidence type="ECO:0000313" key="3">
    <source>
        <dbReference type="Proteomes" id="UP001249851"/>
    </source>
</evidence>
<comment type="caution">
    <text evidence="2">The sequence shown here is derived from an EMBL/GenBank/DDBJ whole genome shotgun (WGS) entry which is preliminary data.</text>
</comment>
<dbReference type="FunFam" id="3.30.70.270:FF:000026">
    <property type="entry name" value="Transposon Ty3-G Gag-Pol polyprotein"/>
    <property type="match status" value="1"/>
</dbReference>
<proteinExistence type="predicted"/>
<keyword evidence="3" id="KW-1185">Reference proteome</keyword>
<dbReference type="FunFam" id="3.10.20.370:FF:000001">
    <property type="entry name" value="Retrovirus-related Pol polyprotein from transposon 17.6-like protein"/>
    <property type="match status" value="1"/>
</dbReference>
<dbReference type="Pfam" id="PF00078">
    <property type="entry name" value="RVT_1"/>
    <property type="match status" value="1"/>
</dbReference>
<dbReference type="Proteomes" id="UP001249851">
    <property type="component" value="Unassembled WGS sequence"/>
</dbReference>
<dbReference type="PANTHER" id="PTHR37984">
    <property type="entry name" value="PROTEIN CBG26694"/>
    <property type="match status" value="1"/>
</dbReference>
<dbReference type="PANTHER" id="PTHR37984:SF8">
    <property type="entry name" value="CCHC-TYPE DOMAIN-CONTAINING PROTEIN"/>
    <property type="match status" value="1"/>
</dbReference>
<dbReference type="SUPFAM" id="SSF56672">
    <property type="entry name" value="DNA/RNA polymerases"/>
    <property type="match status" value="1"/>
</dbReference>
<dbReference type="Gene3D" id="3.10.20.370">
    <property type="match status" value="1"/>
</dbReference>
<sequence length="530" mass="59697">MLPGANEVHVVHTPNEIGLSEEEIRTKYADVFQGLGELGEPLHLEEDEMITPVQIPPRRIPEALKVPLKDHLAELEQQGVIEKVTQATDWVSAIVVNKKSDGKTRLCLDPQPLNRALKRCHYPIPTIEEVLPDLANAKVFTKLDCKNGYWQVKLDQDSSTLTTFNTPFVRYKWTRIPFEISPVGEIFQRRLDQAIEGLDGVRTVADDLLIIGNGETVGDAVKDHDTKLEALLTRCRECGIKLNQTKFALKQTSMPYIGHLLTAHGVKADPSKVDAIANLTKPIDVQGVRRILGMTNYLAKFLPKLSDVSAPLRELTRKDHDFHWSDIHDQAFDAIKKLVSSPPLLKYYEPSKPLVLQCDASEKGLGASLLQDGKPIAYASRALTCTETNYAQIEKELLAIVLGVERFHQHTYGRKVVVDSDHKLLETIFGKSLATAPRRLQKMFMRLQSYDLDIRYKKGSDMYLADTFSRHFNGDEVHVVRSDFEEEIEVMTKIQDINQMVASKDKLARLKDETSKDEVLQAVKAAIQCG</sequence>
<evidence type="ECO:0000313" key="2">
    <source>
        <dbReference type="EMBL" id="KAK2552331.1"/>
    </source>
</evidence>
<dbReference type="EMBL" id="JARQWQ010000088">
    <property type="protein sequence ID" value="KAK2552331.1"/>
    <property type="molecule type" value="Genomic_DNA"/>
</dbReference>
<organism evidence="2 3">
    <name type="scientific">Acropora cervicornis</name>
    <name type="common">Staghorn coral</name>
    <dbReference type="NCBI Taxonomy" id="6130"/>
    <lineage>
        <taxon>Eukaryota</taxon>
        <taxon>Metazoa</taxon>
        <taxon>Cnidaria</taxon>
        <taxon>Anthozoa</taxon>
        <taxon>Hexacorallia</taxon>
        <taxon>Scleractinia</taxon>
        <taxon>Astrocoeniina</taxon>
        <taxon>Acroporidae</taxon>
        <taxon>Acropora</taxon>
    </lineage>
</organism>
<gene>
    <name evidence="2" type="ORF">P5673_026653</name>
</gene>
<dbReference type="Gene3D" id="3.30.70.270">
    <property type="match status" value="2"/>
</dbReference>
<dbReference type="CDD" id="cd01647">
    <property type="entry name" value="RT_LTR"/>
    <property type="match status" value="1"/>
</dbReference>
<accession>A0AAD9UWA5</accession>
<dbReference type="InterPro" id="IPR043502">
    <property type="entry name" value="DNA/RNA_pol_sf"/>
</dbReference>
<name>A0AAD9UWA5_ACRCE</name>
<dbReference type="Pfam" id="PF17919">
    <property type="entry name" value="RT_RNaseH_2"/>
    <property type="match status" value="1"/>
</dbReference>
<dbReference type="InterPro" id="IPR050951">
    <property type="entry name" value="Retrovirus_Pol_polyprotein"/>
</dbReference>
<dbReference type="AlphaFoldDB" id="A0AAD9UWA5"/>
<dbReference type="InterPro" id="IPR043128">
    <property type="entry name" value="Rev_trsase/Diguanyl_cyclase"/>
</dbReference>
<dbReference type="InterPro" id="IPR000477">
    <property type="entry name" value="RT_dom"/>
</dbReference>
<reference evidence="2" key="1">
    <citation type="journal article" date="2023" name="G3 (Bethesda)">
        <title>Whole genome assembly and annotation of the endangered Caribbean coral Acropora cervicornis.</title>
        <authorList>
            <person name="Selwyn J.D."/>
            <person name="Vollmer S.V."/>
        </authorList>
    </citation>
    <scope>NUCLEOTIDE SEQUENCE</scope>
    <source>
        <strain evidence="2">K2</strain>
    </source>
</reference>
<feature type="domain" description="Reverse transcriptase" evidence="1">
    <location>
        <begin position="78"/>
        <end position="261"/>
    </location>
</feature>
<dbReference type="InterPro" id="IPR041577">
    <property type="entry name" value="RT_RNaseH_2"/>
</dbReference>
<reference evidence="2" key="2">
    <citation type="journal article" date="2023" name="Science">
        <title>Genomic signatures of disease resistance in endangered staghorn corals.</title>
        <authorList>
            <person name="Vollmer S.V."/>
            <person name="Selwyn J.D."/>
            <person name="Despard B.A."/>
            <person name="Roesel C.L."/>
        </authorList>
    </citation>
    <scope>NUCLEOTIDE SEQUENCE</scope>
    <source>
        <strain evidence="2">K2</strain>
    </source>
</reference>
<evidence type="ECO:0000259" key="1">
    <source>
        <dbReference type="PROSITE" id="PS50878"/>
    </source>
</evidence>
<dbReference type="PROSITE" id="PS50878">
    <property type="entry name" value="RT_POL"/>
    <property type="match status" value="1"/>
</dbReference>